<evidence type="ECO:0000313" key="2">
    <source>
        <dbReference type="EMBL" id="MBU3064022.1"/>
    </source>
</evidence>
<dbReference type="InterPro" id="IPR021235">
    <property type="entry name" value="DUF2637"/>
</dbReference>
<proteinExistence type="predicted"/>
<keyword evidence="1" id="KW-0472">Membrane</keyword>
<reference evidence="2 3" key="1">
    <citation type="submission" date="2021-06" db="EMBL/GenBank/DDBJ databases">
        <title>Actinomycetes sequencing.</title>
        <authorList>
            <person name="Shan Q."/>
        </authorList>
    </citation>
    <scope>NUCLEOTIDE SEQUENCE [LARGE SCALE GENOMIC DNA]</scope>
    <source>
        <strain evidence="2 3">NEAU-G5</strain>
    </source>
</reference>
<keyword evidence="1" id="KW-0812">Transmembrane</keyword>
<organism evidence="2 3">
    <name type="scientific">Nocardia albiluteola</name>
    <dbReference type="NCBI Taxonomy" id="2842303"/>
    <lineage>
        <taxon>Bacteria</taxon>
        <taxon>Bacillati</taxon>
        <taxon>Actinomycetota</taxon>
        <taxon>Actinomycetes</taxon>
        <taxon>Mycobacteriales</taxon>
        <taxon>Nocardiaceae</taxon>
        <taxon>Nocardia</taxon>
    </lineage>
</organism>
<dbReference type="Proteomes" id="UP000733379">
    <property type="component" value="Unassembled WGS sequence"/>
</dbReference>
<dbReference type="RefSeq" id="WP_215919042.1">
    <property type="nucleotide sequence ID" value="NZ_JAHKNI010000007.1"/>
</dbReference>
<accession>A0ABS6B142</accession>
<feature type="transmembrane region" description="Helical" evidence="1">
    <location>
        <begin position="76"/>
        <end position="94"/>
    </location>
</feature>
<name>A0ABS6B142_9NOCA</name>
<protein>
    <submittedName>
        <fullName evidence="2">DUF2637 domain-containing protein</fullName>
    </submittedName>
</protein>
<feature type="transmembrane region" description="Helical" evidence="1">
    <location>
        <begin position="130"/>
        <end position="154"/>
    </location>
</feature>
<comment type="caution">
    <text evidence="2">The sequence shown here is derived from an EMBL/GenBank/DDBJ whole genome shotgun (WGS) entry which is preliminary data.</text>
</comment>
<gene>
    <name evidence="2" type="ORF">KO481_21125</name>
</gene>
<keyword evidence="1" id="KW-1133">Transmembrane helix</keyword>
<evidence type="ECO:0000313" key="3">
    <source>
        <dbReference type="Proteomes" id="UP000733379"/>
    </source>
</evidence>
<feature type="transmembrane region" description="Helical" evidence="1">
    <location>
        <begin position="101"/>
        <end position="118"/>
    </location>
</feature>
<sequence>MSMIGPELPVDFATLNDDQRPRSSWTRRLRSFRPRPLHASAIVSCVVAYKAFAMSYDSLHHLATRNLVAPGLASNVPIAIDGLMVGSVIATASFRKRGAGWWYATGLFVLSTLVSVLGNVEYAHEIGGDIVAVILHAGMPVTMMFAVHLTLMLWNDRKYGTYVPALGAADRIDVDTVEFVSEPAQFVSEPAQLVSEPAQLVSEPAQEEKTAPLHDAIASPVRGLRHVTLPLDPHRADALLGGKHTLVHAGERS</sequence>
<dbReference type="Pfam" id="PF10935">
    <property type="entry name" value="DUF2637"/>
    <property type="match status" value="1"/>
</dbReference>
<dbReference type="EMBL" id="JAHKNI010000007">
    <property type="protein sequence ID" value="MBU3064022.1"/>
    <property type="molecule type" value="Genomic_DNA"/>
</dbReference>
<feature type="transmembrane region" description="Helical" evidence="1">
    <location>
        <begin position="37"/>
        <end position="56"/>
    </location>
</feature>
<evidence type="ECO:0000256" key="1">
    <source>
        <dbReference type="SAM" id="Phobius"/>
    </source>
</evidence>
<keyword evidence="3" id="KW-1185">Reference proteome</keyword>